<organism evidence="1 2">
    <name type="scientific">Steinernema carpocapsae</name>
    <name type="common">Entomopathogenic nematode</name>
    <dbReference type="NCBI Taxonomy" id="34508"/>
    <lineage>
        <taxon>Eukaryota</taxon>
        <taxon>Metazoa</taxon>
        <taxon>Ecdysozoa</taxon>
        <taxon>Nematoda</taxon>
        <taxon>Chromadorea</taxon>
        <taxon>Rhabditida</taxon>
        <taxon>Tylenchina</taxon>
        <taxon>Panagrolaimomorpha</taxon>
        <taxon>Strongyloidoidea</taxon>
        <taxon>Steinernematidae</taxon>
        <taxon>Steinernema</taxon>
    </lineage>
</organism>
<accession>A0A4U5MJA3</accession>
<dbReference type="Proteomes" id="UP000298663">
    <property type="component" value="Unassembled WGS sequence"/>
</dbReference>
<comment type="caution">
    <text evidence="1">The sequence shown here is derived from an EMBL/GenBank/DDBJ whole genome shotgun (WGS) entry which is preliminary data.</text>
</comment>
<reference evidence="1 2" key="2">
    <citation type="journal article" date="2019" name="G3 (Bethesda)">
        <title>Hybrid Assembly of the Genome of the Entomopathogenic Nematode Steinernema carpocapsae Identifies the X-Chromosome.</title>
        <authorList>
            <person name="Serra L."/>
            <person name="Macchietto M."/>
            <person name="Macias-Munoz A."/>
            <person name="McGill C.J."/>
            <person name="Rodriguez I.M."/>
            <person name="Rodriguez B."/>
            <person name="Murad R."/>
            <person name="Mortazavi A."/>
        </authorList>
    </citation>
    <scope>NUCLEOTIDE SEQUENCE [LARGE SCALE GENOMIC DNA]</scope>
    <source>
        <strain evidence="1 2">ALL</strain>
    </source>
</reference>
<keyword evidence="2" id="KW-1185">Reference proteome</keyword>
<protein>
    <submittedName>
        <fullName evidence="1">Uncharacterized protein</fullName>
    </submittedName>
</protein>
<evidence type="ECO:0000313" key="1">
    <source>
        <dbReference type="EMBL" id="TKR69469.1"/>
    </source>
</evidence>
<gene>
    <name evidence="1" type="ORF">L596_021627</name>
</gene>
<evidence type="ECO:0000313" key="2">
    <source>
        <dbReference type="Proteomes" id="UP000298663"/>
    </source>
</evidence>
<dbReference type="AlphaFoldDB" id="A0A4U5MJA3"/>
<dbReference type="EMBL" id="AZBU02000007">
    <property type="protein sequence ID" value="TKR69469.1"/>
    <property type="molecule type" value="Genomic_DNA"/>
</dbReference>
<reference evidence="1 2" key="1">
    <citation type="journal article" date="2015" name="Genome Biol.">
        <title>Comparative genomics of Steinernema reveals deeply conserved gene regulatory networks.</title>
        <authorList>
            <person name="Dillman A.R."/>
            <person name="Macchietto M."/>
            <person name="Porter C.F."/>
            <person name="Rogers A."/>
            <person name="Williams B."/>
            <person name="Antoshechkin I."/>
            <person name="Lee M.M."/>
            <person name="Goodwin Z."/>
            <person name="Lu X."/>
            <person name="Lewis E.E."/>
            <person name="Goodrich-Blair H."/>
            <person name="Stock S.P."/>
            <person name="Adams B.J."/>
            <person name="Sternberg P.W."/>
            <person name="Mortazavi A."/>
        </authorList>
    </citation>
    <scope>NUCLEOTIDE SEQUENCE [LARGE SCALE GENOMIC DNA]</scope>
    <source>
        <strain evidence="1 2">ALL</strain>
    </source>
</reference>
<proteinExistence type="predicted"/>
<sequence>MIPATSVLSDYGVTINHGLPEVLHAGRICGANIRAKVEGGVKAFTAAAGFGQLLHGFEAFLETANIGRRKNDVHPPLVKVVHAVKL</sequence>
<name>A0A4U5MJA3_STECR</name>